<keyword evidence="4" id="KW-0413">Isomerase</keyword>
<dbReference type="OMA" id="AEADICT"/>
<dbReference type="Gene3D" id="1.25.40.10">
    <property type="entry name" value="Tetratricopeptide repeat domain"/>
    <property type="match status" value="1"/>
</dbReference>
<dbReference type="InterPro" id="IPR019734">
    <property type="entry name" value="TPR_rpt"/>
</dbReference>
<dbReference type="EC" id="5.2.1.8" evidence="2"/>
<evidence type="ECO:0000256" key="3">
    <source>
        <dbReference type="ARBA" id="ARBA00023110"/>
    </source>
</evidence>
<protein>
    <recommendedName>
        <fullName evidence="2">peptidylprolyl isomerase</fullName>
        <ecNumber evidence="2">5.2.1.8</ecNumber>
    </recommendedName>
</protein>
<proteinExistence type="predicted"/>
<reference evidence="6" key="1">
    <citation type="submission" date="2015-09" db="EMBL/GenBank/DDBJ databases">
        <authorList>
            <consortium name="Pathogen Informatics"/>
        </authorList>
    </citation>
    <scope>NUCLEOTIDE SEQUENCE [LARGE SCALE GENOMIC DNA]</scope>
    <source>
        <strain evidence="6">Lake Konstanz</strain>
    </source>
</reference>
<keyword evidence="3" id="KW-0697">Rotamase</keyword>
<name>A0A0S4J1V3_BODSA</name>
<dbReference type="VEuPathDB" id="TriTrypDB:BSAL_05520"/>
<evidence type="ECO:0000256" key="2">
    <source>
        <dbReference type="ARBA" id="ARBA00013194"/>
    </source>
</evidence>
<dbReference type="OrthoDB" id="433738at2759"/>
<dbReference type="InterPro" id="IPR011990">
    <property type="entry name" value="TPR-like_helical_dom_sf"/>
</dbReference>
<keyword evidence="6" id="KW-1185">Reference proteome</keyword>
<gene>
    <name evidence="5" type="ORF">BSAL_05520</name>
</gene>
<accession>A0A0S4J1V3</accession>
<dbReference type="EMBL" id="CYKH01000903">
    <property type="protein sequence ID" value="CUG61601.1"/>
    <property type="molecule type" value="Genomic_DNA"/>
</dbReference>
<evidence type="ECO:0000313" key="6">
    <source>
        <dbReference type="Proteomes" id="UP000051952"/>
    </source>
</evidence>
<dbReference type="SUPFAM" id="SSF48452">
    <property type="entry name" value="TPR-like"/>
    <property type="match status" value="1"/>
</dbReference>
<dbReference type="PANTHER" id="PTHR46512:SF9">
    <property type="entry name" value="PEPTIDYLPROLYL ISOMERASE"/>
    <property type="match status" value="1"/>
</dbReference>
<dbReference type="InterPro" id="IPR050754">
    <property type="entry name" value="FKBP4/5/8-like"/>
</dbReference>
<evidence type="ECO:0000256" key="4">
    <source>
        <dbReference type="ARBA" id="ARBA00023235"/>
    </source>
</evidence>
<dbReference type="GO" id="GO:0003755">
    <property type="term" value="F:peptidyl-prolyl cis-trans isomerase activity"/>
    <property type="evidence" value="ECO:0007669"/>
    <property type="project" value="UniProtKB-EC"/>
</dbReference>
<evidence type="ECO:0000256" key="1">
    <source>
        <dbReference type="ARBA" id="ARBA00000971"/>
    </source>
</evidence>
<dbReference type="PANTHER" id="PTHR46512">
    <property type="entry name" value="PEPTIDYLPROLYL ISOMERASE"/>
    <property type="match status" value="1"/>
</dbReference>
<dbReference type="AlphaFoldDB" id="A0A0S4J1V3"/>
<dbReference type="Pfam" id="PF13432">
    <property type="entry name" value="TPR_16"/>
    <property type="match status" value="1"/>
</dbReference>
<evidence type="ECO:0000313" key="5">
    <source>
        <dbReference type="EMBL" id="CUG61601.1"/>
    </source>
</evidence>
<organism evidence="5 6">
    <name type="scientific">Bodo saltans</name>
    <name type="common">Flagellated protozoan</name>
    <dbReference type="NCBI Taxonomy" id="75058"/>
    <lineage>
        <taxon>Eukaryota</taxon>
        <taxon>Discoba</taxon>
        <taxon>Euglenozoa</taxon>
        <taxon>Kinetoplastea</taxon>
        <taxon>Metakinetoplastina</taxon>
        <taxon>Eubodonida</taxon>
        <taxon>Bodonidae</taxon>
        <taxon>Bodo</taxon>
    </lineage>
</organism>
<dbReference type="Proteomes" id="UP000051952">
    <property type="component" value="Unassembled WGS sequence"/>
</dbReference>
<sequence length="193" mass="20671">MEQTGIDNVIAKRLADAEQAKNDGSAALQAGNIKRASFLYKSVYLHLGDLVTPKLVEGVSGAASSDDGGMAAMVGQGRKKPKCTPEEQSAVDKLYMASVSNLALTHLKLGRPSEAIQCATRVLLLEPRNTKALFRRAKGRIQLGLLDEAAADLNAILEITPGDADTVATQNELALLLSQSKEKEKAMFKKMFS</sequence>
<dbReference type="SMART" id="SM00028">
    <property type="entry name" value="TPR"/>
    <property type="match status" value="2"/>
</dbReference>
<comment type="catalytic activity">
    <reaction evidence="1">
        <text>[protein]-peptidylproline (omega=180) = [protein]-peptidylproline (omega=0)</text>
        <dbReference type="Rhea" id="RHEA:16237"/>
        <dbReference type="Rhea" id="RHEA-COMP:10747"/>
        <dbReference type="Rhea" id="RHEA-COMP:10748"/>
        <dbReference type="ChEBI" id="CHEBI:83833"/>
        <dbReference type="ChEBI" id="CHEBI:83834"/>
        <dbReference type="EC" id="5.2.1.8"/>
    </reaction>
</comment>